<evidence type="ECO:0000313" key="4">
    <source>
        <dbReference type="Proteomes" id="UP000334990"/>
    </source>
</evidence>
<feature type="transmembrane region" description="Helical" evidence="2">
    <location>
        <begin position="142"/>
        <end position="158"/>
    </location>
</feature>
<evidence type="ECO:0000256" key="2">
    <source>
        <dbReference type="SAM" id="Phobius"/>
    </source>
</evidence>
<reference evidence="3 4" key="1">
    <citation type="submission" date="2019-10" db="EMBL/GenBank/DDBJ databases">
        <title>Whole genome shotgun sequence of Acrocarpospora corrugata NBRC 13972.</title>
        <authorList>
            <person name="Ichikawa N."/>
            <person name="Kimura A."/>
            <person name="Kitahashi Y."/>
            <person name="Komaki H."/>
            <person name="Oguchi A."/>
        </authorList>
    </citation>
    <scope>NUCLEOTIDE SEQUENCE [LARGE SCALE GENOMIC DNA]</scope>
    <source>
        <strain evidence="3 4">NBRC 13972</strain>
    </source>
</reference>
<feature type="compositionally biased region" description="Low complexity" evidence="1">
    <location>
        <begin position="313"/>
        <end position="350"/>
    </location>
</feature>
<sequence>MNPTEYAQAVRDALADLPAADLEELVEDLDDHLAEVAAESDVPLEERLGSPETYAAELRAAYGGRPEETLVTRLGVRARLGSWTAGTASRAHTRMSRFPPYRQAAGFIPDLRPAWWVLRGYALALLLVSISTMTTQFVPESIGAWLFTLAGIWASVWIGRRAGRTGWRRLLLVSVDVLAGVLVVAGMVAVAEWNGQEDNRVHYAGEFPIARMADVGGEVYNIFPYAKDGTPLRDVRLYDQDGRPITLNPEVMGWVIDQNCRDEPPLGNEYPLPLKRDPAIRVWRLENGEIAIPTPELVACATPNPAPTPAPTSAPTETGTATLTPTETGTLTPTPTATGKPTPTTSPSGD</sequence>
<dbReference type="EMBL" id="BLAD01000121">
    <property type="protein sequence ID" value="GES05966.1"/>
    <property type="molecule type" value="Genomic_DNA"/>
</dbReference>
<dbReference type="RefSeq" id="WP_155341921.1">
    <property type="nucleotide sequence ID" value="NZ_BAAABN010000008.1"/>
</dbReference>
<feature type="transmembrane region" description="Helical" evidence="2">
    <location>
        <begin position="170"/>
        <end position="191"/>
    </location>
</feature>
<name>A0A5M3WAY2_9ACTN</name>
<dbReference type="OrthoDB" id="5185521at2"/>
<keyword evidence="4" id="KW-1185">Reference proteome</keyword>
<dbReference type="Proteomes" id="UP000334990">
    <property type="component" value="Unassembled WGS sequence"/>
</dbReference>
<proteinExistence type="predicted"/>
<dbReference type="Pfam" id="PF22564">
    <property type="entry name" value="HAAS"/>
    <property type="match status" value="1"/>
</dbReference>
<keyword evidence="2" id="KW-0812">Transmembrane</keyword>
<accession>A0A5M3WAY2</accession>
<keyword evidence="2" id="KW-1133">Transmembrane helix</keyword>
<feature type="region of interest" description="Disordered" evidence="1">
    <location>
        <begin position="300"/>
        <end position="350"/>
    </location>
</feature>
<dbReference type="AlphaFoldDB" id="A0A5M3WAY2"/>
<evidence type="ECO:0000313" key="3">
    <source>
        <dbReference type="EMBL" id="GES05966.1"/>
    </source>
</evidence>
<protein>
    <submittedName>
        <fullName evidence="3">Uncharacterized protein</fullName>
    </submittedName>
</protein>
<organism evidence="3 4">
    <name type="scientific">Acrocarpospora corrugata</name>
    <dbReference type="NCBI Taxonomy" id="35763"/>
    <lineage>
        <taxon>Bacteria</taxon>
        <taxon>Bacillati</taxon>
        <taxon>Actinomycetota</taxon>
        <taxon>Actinomycetes</taxon>
        <taxon>Streptosporangiales</taxon>
        <taxon>Streptosporangiaceae</taxon>
        <taxon>Acrocarpospora</taxon>
    </lineage>
</organism>
<comment type="caution">
    <text evidence="3">The sequence shown here is derived from an EMBL/GenBank/DDBJ whole genome shotgun (WGS) entry which is preliminary data.</text>
</comment>
<evidence type="ECO:0000256" key="1">
    <source>
        <dbReference type="SAM" id="MobiDB-lite"/>
    </source>
</evidence>
<gene>
    <name evidence="3" type="ORF">Acor_80350</name>
</gene>
<feature type="transmembrane region" description="Helical" evidence="2">
    <location>
        <begin position="116"/>
        <end position="136"/>
    </location>
</feature>
<keyword evidence="2" id="KW-0472">Membrane</keyword>